<evidence type="ECO:0000256" key="1">
    <source>
        <dbReference type="SAM" id="MobiDB-lite"/>
    </source>
</evidence>
<accession>A0A0U1S7Y5</accession>
<organism evidence="2">
    <name type="scientific">Nasalis larvatus</name>
    <name type="common">Proboscis monkey</name>
    <dbReference type="NCBI Taxonomy" id="43780"/>
    <lineage>
        <taxon>Eukaryota</taxon>
        <taxon>Metazoa</taxon>
        <taxon>Chordata</taxon>
        <taxon>Craniata</taxon>
        <taxon>Vertebrata</taxon>
        <taxon>Euteleostomi</taxon>
        <taxon>Mammalia</taxon>
        <taxon>Eutheria</taxon>
        <taxon>Euarchontoglires</taxon>
        <taxon>Primates</taxon>
        <taxon>Haplorrhini</taxon>
        <taxon>Catarrhini</taxon>
        <taxon>Cercopithecidae</taxon>
        <taxon>Colobinae</taxon>
        <taxon>Nasalis</taxon>
    </lineage>
</organism>
<name>A0A0U1S7Y5_NASLA</name>
<sequence length="128" mass="14004">MTEGEGRVSRVFVVPTRLCRWPALIECGVNLTRALCEWMIQVARDRTLSLAWEVAPLLTLSSSEVDLEGVGTIWPSSYSSKESRRNGAEQGRQLSIEGPFQGQNCPSHSVAALPVPMRGESQATSCQV</sequence>
<dbReference type="AlphaFoldDB" id="A0A0U1S7Y5"/>
<proteinExistence type="predicted"/>
<feature type="region of interest" description="Disordered" evidence="1">
    <location>
        <begin position="76"/>
        <end position="105"/>
    </location>
</feature>
<protein>
    <submittedName>
        <fullName evidence="2">Saitohin</fullName>
    </submittedName>
</protein>
<evidence type="ECO:0000313" key="2">
    <source>
        <dbReference type="EMBL" id="ACA96744.1"/>
    </source>
</evidence>
<reference evidence="2" key="1">
    <citation type="submission" date="2008-01" db="EMBL/GenBank/DDBJ databases">
        <authorList>
            <person name="Lin X."/>
            <person name="Niu J."/>
            <person name="Tang J."/>
        </authorList>
    </citation>
    <scope>NUCLEOTIDE SEQUENCE</scope>
</reference>
<dbReference type="EMBL" id="EU370481">
    <property type="protein sequence ID" value="ACA96744.1"/>
    <property type="molecule type" value="Genomic_DNA"/>
</dbReference>